<dbReference type="PRINTS" id="PR00455">
    <property type="entry name" value="HTHTETR"/>
</dbReference>
<dbReference type="OrthoDB" id="5292901at2"/>
<evidence type="ECO:0000313" key="5">
    <source>
        <dbReference type="Proteomes" id="UP000315252"/>
    </source>
</evidence>
<evidence type="ECO:0000259" key="3">
    <source>
        <dbReference type="PROSITE" id="PS50977"/>
    </source>
</evidence>
<dbReference type="InterPro" id="IPR023772">
    <property type="entry name" value="DNA-bd_HTH_TetR-type_CS"/>
</dbReference>
<dbReference type="InterPro" id="IPR009057">
    <property type="entry name" value="Homeodomain-like_sf"/>
</dbReference>
<gene>
    <name evidence="4" type="ORF">FKG95_13495</name>
</gene>
<comment type="caution">
    <text evidence="4">The sequence shown here is derived from an EMBL/GenBank/DDBJ whole genome shotgun (WGS) entry which is preliminary data.</text>
</comment>
<dbReference type="PANTHER" id="PTHR30055:SF146">
    <property type="entry name" value="HTH-TYPE TRANSCRIPTIONAL DUAL REGULATOR CECR"/>
    <property type="match status" value="1"/>
</dbReference>
<dbReference type="GO" id="GO:0003700">
    <property type="term" value="F:DNA-binding transcription factor activity"/>
    <property type="evidence" value="ECO:0007669"/>
    <property type="project" value="TreeGrafter"/>
</dbReference>
<proteinExistence type="predicted"/>
<dbReference type="InterPro" id="IPR001647">
    <property type="entry name" value="HTH_TetR"/>
</dbReference>
<dbReference type="EMBL" id="VHSH01000004">
    <property type="protein sequence ID" value="TQV79716.1"/>
    <property type="molecule type" value="Genomic_DNA"/>
</dbReference>
<dbReference type="Gene3D" id="1.10.357.10">
    <property type="entry name" value="Tetracycline Repressor, domain 2"/>
    <property type="match status" value="1"/>
</dbReference>
<name>A0A545TR75_9PROT</name>
<dbReference type="InterPro" id="IPR036271">
    <property type="entry name" value="Tet_transcr_reg_TetR-rel_C_sf"/>
</dbReference>
<dbReference type="Proteomes" id="UP000315252">
    <property type="component" value="Unassembled WGS sequence"/>
</dbReference>
<dbReference type="RefSeq" id="WP_142896896.1">
    <property type="nucleotide sequence ID" value="NZ_ML660055.1"/>
</dbReference>
<sequence length="208" mass="23694">MTEKLFKPGSPPDRILKAARRLYFSEGVDKVSTDTLAREASVSKTTMYKYFPDQSELFRLVVEAEGDRFETGVPTDVESPEALRTILIQYGTQLLSFLNERDIIQFGQLIHEEARDHPTVARTFYDAAYGRTHARLTDLLRQGLEADHIRSTLTAEELSEQLIGMWESLSYVRAQLCLTKKPYPKPKDWSRKCVDTLMGASTTLRTSP</sequence>
<dbReference type="InterPro" id="IPR050109">
    <property type="entry name" value="HTH-type_TetR-like_transc_reg"/>
</dbReference>
<dbReference type="PANTHER" id="PTHR30055">
    <property type="entry name" value="HTH-TYPE TRANSCRIPTIONAL REGULATOR RUTR"/>
    <property type="match status" value="1"/>
</dbReference>
<dbReference type="Pfam" id="PF00440">
    <property type="entry name" value="TetR_N"/>
    <property type="match status" value="1"/>
</dbReference>
<dbReference type="SUPFAM" id="SSF46689">
    <property type="entry name" value="Homeodomain-like"/>
    <property type="match status" value="1"/>
</dbReference>
<reference evidence="4 5" key="1">
    <citation type="submission" date="2019-06" db="EMBL/GenBank/DDBJ databases">
        <title>Whole genome sequence for Rhodospirillaceae sp. R148.</title>
        <authorList>
            <person name="Wang G."/>
        </authorList>
    </citation>
    <scope>NUCLEOTIDE SEQUENCE [LARGE SCALE GENOMIC DNA]</scope>
    <source>
        <strain evidence="4 5">R148</strain>
    </source>
</reference>
<keyword evidence="1 2" id="KW-0238">DNA-binding</keyword>
<organism evidence="4 5">
    <name type="scientific">Denitrobaculum tricleocarpae</name>
    <dbReference type="NCBI Taxonomy" id="2591009"/>
    <lineage>
        <taxon>Bacteria</taxon>
        <taxon>Pseudomonadati</taxon>
        <taxon>Pseudomonadota</taxon>
        <taxon>Alphaproteobacteria</taxon>
        <taxon>Rhodospirillales</taxon>
        <taxon>Rhodospirillaceae</taxon>
        <taxon>Denitrobaculum</taxon>
    </lineage>
</organism>
<keyword evidence="5" id="KW-1185">Reference proteome</keyword>
<dbReference type="PROSITE" id="PS50977">
    <property type="entry name" value="HTH_TETR_2"/>
    <property type="match status" value="1"/>
</dbReference>
<dbReference type="PROSITE" id="PS01081">
    <property type="entry name" value="HTH_TETR_1"/>
    <property type="match status" value="1"/>
</dbReference>
<feature type="DNA-binding region" description="H-T-H motif" evidence="2">
    <location>
        <begin position="32"/>
        <end position="51"/>
    </location>
</feature>
<evidence type="ECO:0000256" key="1">
    <source>
        <dbReference type="ARBA" id="ARBA00023125"/>
    </source>
</evidence>
<evidence type="ECO:0000256" key="2">
    <source>
        <dbReference type="PROSITE-ProRule" id="PRU00335"/>
    </source>
</evidence>
<dbReference type="Pfam" id="PF14246">
    <property type="entry name" value="TetR_C_7"/>
    <property type="match status" value="1"/>
</dbReference>
<dbReference type="SUPFAM" id="SSF48498">
    <property type="entry name" value="Tetracyclin repressor-like, C-terminal domain"/>
    <property type="match status" value="1"/>
</dbReference>
<accession>A0A545TR75</accession>
<feature type="domain" description="HTH tetR-type" evidence="3">
    <location>
        <begin position="9"/>
        <end position="69"/>
    </location>
</feature>
<dbReference type="GO" id="GO:0000976">
    <property type="term" value="F:transcription cis-regulatory region binding"/>
    <property type="evidence" value="ECO:0007669"/>
    <property type="project" value="TreeGrafter"/>
</dbReference>
<dbReference type="AlphaFoldDB" id="A0A545TR75"/>
<evidence type="ECO:0000313" key="4">
    <source>
        <dbReference type="EMBL" id="TQV79716.1"/>
    </source>
</evidence>
<protein>
    <submittedName>
        <fullName evidence="4">TetR/AcrR family transcriptional regulator</fullName>
    </submittedName>
</protein>
<dbReference type="InterPro" id="IPR039536">
    <property type="entry name" value="TetR_C_Proteobacteria"/>
</dbReference>